<proteinExistence type="predicted"/>
<protein>
    <submittedName>
        <fullName evidence="1">Uncharacterized protein</fullName>
    </submittedName>
</protein>
<organism evidence="1 2">
    <name type="scientific">Adiantum capillus-veneris</name>
    <name type="common">Maidenhair fern</name>
    <dbReference type="NCBI Taxonomy" id="13818"/>
    <lineage>
        <taxon>Eukaryota</taxon>
        <taxon>Viridiplantae</taxon>
        <taxon>Streptophyta</taxon>
        <taxon>Embryophyta</taxon>
        <taxon>Tracheophyta</taxon>
        <taxon>Polypodiopsida</taxon>
        <taxon>Polypodiidae</taxon>
        <taxon>Polypodiales</taxon>
        <taxon>Pteridineae</taxon>
        <taxon>Pteridaceae</taxon>
        <taxon>Vittarioideae</taxon>
        <taxon>Adiantum</taxon>
    </lineage>
</organism>
<dbReference type="OrthoDB" id="2008848at2759"/>
<keyword evidence="2" id="KW-1185">Reference proteome</keyword>
<name>A0A9D4U9N8_ADICA</name>
<reference evidence="1" key="1">
    <citation type="submission" date="2021-01" db="EMBL/GenBank/DDBJ databases">
        <title>Adiantum capillus-veneris genome.</title>
        <authorList>
            <person name="Fang Y."/>
            <person name="Liao Q."/>
        </authorList>
    </citation>
    <scope>NUCLEOTIDE SEQUENCE</scope>
    <source>
        <strain evidence="1">H3</strain>
        <tissue evidence="1">Leaf</tissue>
    </source>
</reference>
<evidence type="ECO:0000313" key="1">
    <source>
        <dbReference type="EMBL" id="KAI5064033.1"/>
    </source>
</evidence>
<dbReference type="Proteomes" id="UP000886520">
    <property type="component" value="Chromosome 20"/>
</dbReference>
<comment type="caution">
    <text evidence="1">The sequence shown here is derived from an EMBL/GenBank/DDBJ whole genome shotgun (WGS) entry which is preliminary data.</text>
</comment>
<evidence type="ECO:0000313" key="2">
    <source>
        <dbReference type="Proteomes" id="UP000886520"/>
    </source>
</evidence>
<accession>A0A9D4U9N8</accession>
<dbReference type="EMBL" id="JABFUD020000020">
    <property type="protein sequence ID" value="KAI5064033.1"/>
    <property type="molecule type" value="Genomic_DNA"/>
</dbReference>
<gene>
    <name evidence="1" type="ORF">GOP47_0020703</name>
</gene>
<dbReference type="AlphaFoldDB" id="A0A9D4U9N8"/>
<sequence length="319" mass="35012">MTTSVSSLITDSHTVPEWVERNAKLFRACPPGVHRKSKEITTTSNIRTAGADEEYAAASMAAMLINTDDGVGWIEAPAGLQPPSYYRDLSNHPNILATFVYTARRKAGFLPNLVGQQLSLEQWNDYTNKFNAWLNELDAFWFYVTLTNQEGESISNSASTSDAIVDALSKFVLVTANEVDDEAKEEAKQRIKKTFELASEYMVEKNIGESTSPPTKVKACFQHEAFPIVGPSKPNVPISLVTTTLSKSKKNPHSALTIEYGSASMNRFIFQLNSANVIANAEALSNGTTLLSTKVYVDYINGPLDEWADADDAPPDTSK</sequence>